<keyword evidence="3" id="KW-0413">Isomerase</keyword>
<feature type="compositionally biased region" description="Basic and acidic residues" evidence="4">
    <location>
        <begin position="145"/>
        <end position="159"/>
    </location>
</feature>
<dbReference type="SUPFAM" id="SSF55120">
    <property type="entry name" value="Pseudouridine synthase"/>
    <property type="match status" value="1"/>
</dbReference>
<comment type="similarity">
    <text evidence="1">Belongs to the tRNA pseudouridine synthase TruA family.</text>
</comment>
<accession>A0A1D3D3V4</accession>
<dbReference type="InterPro" id="IPR001406">
    <property type="entry name" value="PsdUridine_synth_TruA"/>
</dbReference>
<dbReference type="Gene3D" id="3.30.70.580">
    <property type="entry name" value="Pseudouridine synthase I, catalytic domain, N-terminal subdomain"/>
    <property type="match status" value="1"/>
</dbReference>
<protein>
    <submittedName>
        <fullName evidence="6">tRNA pseudouridine synthase</fullName>
    </submittedName>
</protein>
<dbReference type="Gene3D" id="3.30.70.660">
    <property type="entry name" value="Pseudouridine synthase I, catalytic domain, C-terminal subdomain"/>
    <property type="match status" value="1"/>
</dbReference>
<evidence type="ECO:0000313" key="6">
    <source>
        <dbReference type="EMBL" id="OEH78143.1"/>
    </source>
</evidence>
<organism evidence="6 7">
    <name type="scientific">Cyclospora cayetanensis</name>
    <dbReference type="NCBI Taxonomy" id="88456"/>
    <lineage>
        <taxon>Eukaryota</taxon>
        <taxon>Sar</taxon>
        <taxon>Alveolata</taxon>
        <taxon>Apicomplexa</taxon>
        <taxon>Conoidasida</taxon>
        <taxon>Coccidia</taxon>
        <taxon>Eucoccidiorida</taxon>
        <taxon>Eimeriorina</taxon>
        <taxon>Eimeriidae</taxon>
        <taxon>Cyclospora</taxon>
    </lineage>
</organism>
<reference evidence="6 7" key="1">
    <citation type="journal article" date="2016" name="BMC Genomics">
        <title>Comparative genomics reveals Cyclospora cayetanensis possesses coccidia-like metabolism and invasion components but unique surface antigens.</title>
        <authorList>
            <person name="Liu S."/>
            <person name="Wang L."/>
            <person name="Zheng H."/>
            <person name="Xu Z."/>
            <person name="Roellig D.M."/>
            <person name="Li N."/>
            <person name="Frace M.A."/>
            <person name="Tang K."/>
            <person name="Arrowood M.J."/>
            <person name="Moss D.M."/>
            <person name="Zhang L."/>
            <person name="Feng Y."/>
            <person name="Xiao L."/>
        </authorList>
    </citation>
    <scope>NUCLEOTIDE SEQUENCE [LARGE SCALE GENOMIC DNA]</scope>
    <source>
        <strain evidence="6 7">CHN_HEN01</strain>
    </source>
</reference>
<evidence type="ECO:0000256" key="1">
    <source>
        <dbReference type="ARBA" id="ARBA00009375"/>
    </source>
</evidence>
<feature type="domain" description="Pseudouridine synthase I TruA alpha/beta" evidence="5">
    <location>
        <begin position="442"/>
        <end position="557"/>
    </location>
</feature>
<evidence type="ECO:0000313" key="7">
    <source>
        <dbReference type="Proteomes" id="UP000095192"/>
    </source>
</evidence>
<dbReference type="AlphaFoldDB" id="A0A1D3D3V4"/>
<dbReference type="PANTHER" id="PTHR11142">
    <property type="entry name" value="PSEUDOURIDYLATE SYNTHASE"/>
    <property type="match status" value="1"/>
</dbReference>
<feature type="region of interest" description="Disordered" evidence="4">
    <location>
        <begin position="227"/>
        <end position="261"/>
    </location>
</feature>
<sequence>MHHCGLSGEGTSNSTKSSSGGWPKVALKIPREMLCNPLLDEEDAHPAVQQEPSAVPLSGAAGEEPPTVENECLSAPSKLPFCNGKKAAACATETLRHNPLHDSDGVPFKNGSSSSSSRHGSRSDAAANGVPTNERGGHLEGFGPAKEKRSADGAGSHREPQRKRSRGTTDPGFSAFKSSFKWTEILQRPMPHQRLQWTRAARTDKGVHAASNAVALRLSLGPVAFGREEQQQKAQRDPEQEAQGEGERRQDEQRRDEQQPGKCLAEQQLLDASDEECQSLSLGVACPADREAVAAWQQQRVAALLQRLNKELPLDIRCFDIRPVTKNFDARVSCSRRVYEYVLPLWLIQPVAIRADLKARHTQCMQAEKATAAAPVDGPTCAGLEDSAADIPRGVLVQEAAEIPAEAPPASSELPPQCIALYRDIPAKVAPEDLIDRLGKVMRLYEGTHCYRNFTRKSKNKDKNPAAFKRHIHSATRSTLQQVKLGKLPGNEEPVAIVRLEGQSFLYNQIRKMMGLAIEICRGTAPVSAIRFATSRAAAFLHTAPAEGLLLLQPCYDAYNNGRARLAELPAVEFDSIAETIAAFKDSTIYPSVAHTLNTPMYVKLFRVAVLASVYSPQKEEAEQHSMCRLMPR</sequence>
<dbReference type="InterPro" id="IPR020095">
    <property type="entry name" value="PsdUridine_synth_TruA_C"/>
</dbReference>
<dbReference type="GO" id="GO:0031119">
    <property type="term" value="P:tRNA pseudouridine synthesis"/>
    <property type="evidence" value="ECO:0007669"/>
    <property type="project" value="TreeGrafter"/>
</dbReference>
<keyword evidence="7" id="KW-1185">Reference proteome</keyword>
<feature type="compositionally biased region" description="Basic and acidic residues" evidence="4">
    <location>
        <begin position="227"/>
        <end position="259"/>
    </location>
</feature>
<dbReference type="InterPro" id="IPR020094">
    <property type="entry name" value="TruA/RsuA/RluB/E/F_N"/>
</dbReference>
<proteinExistence type="inferred from homology"/>
<feature type="region of interest" description="Disordered" evidence="4">
    <location>
        <begin position="39"/>
        <end position="72"/>
    </location>
</feature>
<evidence type="ECO:0000256" key="2">
    <source>
        <dbReference type="ARBA" id="ARBA00022694"/>
    </source>
</evidence>
<gene>
    <name evidence="6" type="ORF">cyc_02058</name>
</gene>
<evidence type="ECO:0000256" key="3">
    <source>
        <dbReference type="ARBA" id="ARBA00023235"/>
    </source>
</evidence>
<dbReference type="VEuPathDB" id="ToxoDB:LOC34618960"/>
<comment type="caution">
    <text evidence="6">The sequence shown here is derived from an EMBL/GenBank/DDBJ whole genome shotgun (WGS) entry which is preliminary data.</text>
</comment>
<evidence type="ECO:0000259" key="5">
    <source>
        <dbReference type="Pfam" id="PF01416"/>
    </source>
</evidence>
<dbReference type="GO" id="GO:0005634">
    <property type="term" value="C:nucleus"/>
    <property type="evidence" value="ECO:0007669"/>
    <property type="project" value="TreeGrafter"/>
</dbReference>
<dbReference type="GO" id="GO:0009982">
    <property type="term" value="F:pseudouridine synthase activity"/>
    <property type="evidence" value="ECO:0007669"/>
    <property type="project" value="InterPro"/>
</dbReference>
<feature type="region of interest" description="Disordered" evidence="4">
    <location>
        <begin position="1"/>
        <end position="23"/>
    </location>
</feature>
<keyword evidence="2" id="KW-0819">tRNA processing</keyword>
<dbReference type="EMBL" id="JROU02000842">
    <property type="protein sequence ID" value="OEH78143.1"/>
    <property type="molecule type" value="Genomic_DNA"/>
</dbReference>
<dbReference type="PANTHER" id="PTHR11142:SF4">
    <property type="entry name" value="PSEUDOURIDYLATE SYNTHASE 1 HOMOLOG"/>
    <property type="match status" value="1"/>
</dbReference>
<dbReference type="InterPro" id="IPR020097">
    <property type="entry name" value="PsdUridine_synth_TruA_a/b_dom"/>
</dbReference>
<dbReference type="InParanoid" id="A0A1D3D3V4"/>
<evidence type="ECO:0000256" key="4">
    <source>
        <dbReference type="SAM" id="MobiDB-lite"/>
    </source>
</evidence>
<name>A0A1D3D3V4_9EIME</name>
<dbReference type="InterPro" id="IPR020103">
    <property type="entry name" value="PsdUridine_synth_cat_dom_sf"/>
</dbReference>
<dbReference type="VEuPathDB" id="ToxoDB:cyc_02058"/>
<dbReference type="GO" id="GO:1990481">
    <property type="term" value="P:mRNA pseudouridine synthesis"/>
    <property type="evidence" value="ECO:0007669"/>
    <property type="project" value="TreeGrafter"/>
</dbReference>
<feature type="region of interest" description="Disordered" evidence="4">
    <location>
        <begin position="97"/>
        <end position="175"/>
    </location>
</feature>
<feature type="compositionally biased region" description="Low complexity" evidence="4">
    <location>
        <begin position="9"/>
        <end position="21"/>
    </location>
</feature>
<dbReference type="Proteomes" id="UP000095192">
    <property type="component" value="Unassembled WGS sequence"/>
</dbReference>
<dbReference type="Pfam" id="PF01416">
    <property type="entry name" value="PseudoU_synth_1"/>
    <property type="match status" value="1"/>
</dbReference>
<dbReference type="GO" id="GO:0003723">
    <property type="term" value="F:RNA binding"/>
    <property type="evidence" value="ECO:0007669"/>
    <property type="project" value="InterPro"/>
</dbReference>